<feature type="transmembrane region" description="Helical" evidence="1">
    <location>
        <begin position="189"/>
        <end position="207"/>
    </location>
</feature>
<reference evidence="2 3" key="1">
    <citation type="journal article" date="2021" name="ISME Commun">
        <title>Automated analysis of genomic sequences facilitates high-throughput and comprehensive description of bacteria.</title>
        <authorList>
            <person name="Hitch T.C.A."/>
        </authorList>
    </citation>
    <scope>NUCLEOTIDE SEQUENCE [LARGE SCALE GENOMIC DNA]</scope>
    <source>
        <strain evidence="2 3">Sanger_04</strain>
    </source>
</reference>
<feature type="transmembrane region" description="Helical" evidence="1">
    <location>
        <begin position="441"/>
        <end position="462"/>
    </location>
</feature>
<dbReference type="RefSeq" id="WP_158365306.1">
    <property type="nucleotide sequence ID" value="NZ_JAOQKC010000033.1"/>
</dbReference>
<feature type="transmembrane region" description="Helical" evidence="1">
    <location>
        <begin position="104"/>
        <end position="127"/>
    </location>
</feature>
<gene>
    <name evidence="2" type="ORF">OCV63_16370</name>
</gene>
<feature type="transmembrane region" description="Helical" evidence="1">
    <location>
        <begin position="40"/>
        <end position="58"/>
    </location>
</feature>
<dbReference type="EMBL" id="JAOQKC010000033">
    <property type="protein sequence ID" value="MCU6698442.1"/>
    <property type="molecule type" value="Genomic_DNA"/>
</dbReference>
<accession>A0ABT2S216</accession>
<evidence type="ECO:0000256" key="1">
    <source>
        <dbReference type="SAM" id="Phobius"/>
    </source>
</evidence>
<keyword evidence="1" id="KW-0812">Transmembrane</keyword>
<name>A0ABT2S216_9FIRM</name>
<dbReference type="Pfam" id="PF14296">
    <property type="entry name" value="O-ag_pol_Wzy"/>
    <property type="match status" value="1"/>
</dbReference>
<protein>
    <submittedName>
        <fullName evidence="2">O-antigen polysaccharide polymerase Wzy family protein</fullName>
    </submittedName>
</protein>
<dbReference type="InterPro" id="IPR029468">
    <property type="entry name" value="O-ag_pol_Wzy"/>
</dbReference>
<proteinExistence type="predicted"/>
<dbReference type="Proteomes" id="UP001652461">
    <property type="component" value="Unassembled WGS sequence"/>
</dbReference>
<keyword evidence="1" id="KW-0472">Membrane</keyword>
<dbReference type="NCBIfam" id="TIGR04370">
    <property type="entry name" value="glyco_rpt_poly"/>
    <property type="match status" value="1"/>
</dbReference>
<feature type="transmembrane region" description="Helical" evidence="1">
    <location>
        <begin position="237"/>
        <end position="255"/>
    </location>
</feature>
<feature type="transmembrane region" description="Helical" evidence="1">
    <location>
        <begin position="9"/>
        <end position="28"/>
    </location>
</feature>
<organism evidence="2 3">
    <name type="scientific">Laedolimicola ammoniilytica</name>
    <dbReference type="NCBI Taxonomy" id="2981771"/>
    <lineage>
        <taxon>Bacteria</taxon>
        <taxon>Bacillati</taxon>
        <taxon>Bacillota</taxon>
        <taxon>Clostridia</taxon>
        <taxon>Lachnospirales</taxon>
        <taxon>Lachnospiraceae</taxon>
        <taxon>Laedolimicola</taxon>
    </lineage>
</organism>
<feature type="transmembrane region" description="Helical" evidence="1">
    <location>
        <begin position="65"/>
        <end position="84"/>
    </location>
</feature>
<evidence type="ECO:0000313" key="3">
    <source>
        <dbReference type="Proteomes" id="UP001652461"/>
    </source>
</evidence>
<keyword evidence="3" id="KW-1185">Reference proteome</keyword>
<feature type="transmembrane region" description="Helical" evidence="1">
    <location>
        <begin position="389"/>
        <end position="412"/>
    </location>
</feature>
<evidence type="ECO:0000313" key="2">
    <source>
        <dbReference type="EMBL" id="MCU6698442.1"/>
    </source>
</evidence>
<feature type="transmembrane region" description="Helical" evidence="1">
    <location>
        <begin position="148"/>
        <end position="169"/>
    </location>
</feature>
<keyword evidence="1" id="KW-1133">Transmembrane helix</keyword>
<comment type="caution">
    <text evidence="2">The sequence shown here is derived from an EMBL/GenBank/DDBJ whole genome shotgun (WGS) entry which is preliminary data.</text>
</comment>
<feature type="transmembrane region" description="Helical" evidence="1">
    <location>
        <begin position="262"/>
        <end position="280"/>
    </location>
</feature>
<sequence length="472" mass="54629">MLIKNKKLNILDFFICLIAIIQICLYLFDLADPSDNINYILYICNYVLIISIILNLVIKGIALHFIALAFFGCYLLFLMGQKPFEPEYDVYLTFVWLKLSTEQYIIFSGILFIGIAITYFSYMFFYAKAEDKVCKKTQKRRANNIKPLVKAMFWITLPCAIYMQLKVVIVRSVMVYTSGYLINVDIPGVIKIGYYIFSTVILLYMAMRPTKKEMFMLCFFSLFLEGGIQLFQGRRALFAGTLLFIVWYLFKYYNIEKIDIKYIFHLGSIVLGMIILFYIVEQARSGNEAGGLSFNLFKRFFISTGGSDSVIANTVYRKADFPQKGIVYLLEPLLENPIITKILGKHATGQGIEYLEQFNSFSHWISYLTEPSLYLSGHGMGSCYLAETYLAFGMVGVVIVSSVIGKLLWWLNSLELNENIFKITFVFFLVKRIFTLPRDGLFSWFSSIPYMIFTFMLVYPFYSKYCKNGKIK</sequence>